<dbReference type="SUPFAM" id="SSF81886">
    <property type="entry name" value="Helical scaffold and wing domains of SecA"/>
    <property type="match status" value="1"/>
</dbReference>
<protein>
    <submittedName>
        <fullName evidence="9">Cell division initiation protein</fullName>
    </submittedName>
</protein>
<reference evidence="9 10" key="1">
    <citation type="submission" date="2016-11" db="EMBL/GenBank/DDBJ databases">
        <authorList>
            <person name="Jaros S."/>
            <person name="Januszkiewicz K."/>
            <person name="Wedrychowicz H."/>
        </authorList>
    </citation>
    <scope>NUCLEOTIDE SEQUENCE [LARGE SCALE GENOMIC DNA]</scope>
    <source>
        <strain evidence="9 10">DSM 3074</strain>
    </source>
</reference>
<evidence type="ECO:0000256" key="8">
    <source>
        <dbReference type="SAM" id="MobiDB-lite"/>
    </source>
</evidence>
<keyword evidence="3" id="KW-0963">Cytoplasm</keyword>
<dbReference type="InterPro" id="IPR036266">
    <property type="entry name" value="SecA_Wing/Scaffold_sf"/>
</dbReference>
<name>A0A1M6DTJ2_9FIRM</name>
<dbReference type="NCBIfam" id="TIGR03544">
    <property type="entry name" value="DivI1A_domain"/>
    <property type="match status" value="1"/>
</dbReference>
<feature type="region of interest" description="Disordered" evidence="8">
    <location>
        <begin position="179"/>
        <end position="198"/>
    </location>
</feature>
<feature type="coiled-coil region" evidence="7">
    <location>
        <begin position="28"/>
        <end position="65"/>
    </location>
</feature>
<evidence type="ECO:0000256" key="7">
    <source>
        <dbReference type="SAM" id="Coils"/>
    </source>
</evidence>
<dbReference type="OrthoDB" id="9815492at2"/>
<gene>
    <name evidence="9" type="ORF">SAMN02745671_01611</name>
</gene>
<dbReference type="PANTHER" id="PTHR35794:SF2">
    <property type="entry name" value="CELL DIVISION PROTEIN DIVIVA"/>
    <property type="match status" value="1"/>
</dbReference>
<dbReference type="PANTHER" id="PTHR35794">
    <property type="entry name" value="CELL DIVISION PROTEIN DIVIVA"/>
    <property type="match status" value="1"/>
</dbReference>
<evidence type="ECO:0000256" key="1">
    <source>
        <dbReference type="ARBA" id="ARBA00004496"/>
    </source>
</evidence>
<organism evidence="9 10">
    <name type="scientific">Anaerovibrio lipolyticus DSM 3074</name>
    <dbReference type="NCBI Taxonomy" id="1120997"/>
    <lineage>
        <taxon>Bacteria</taxon>
        <taxon>Bacillati</taxon>
        <taxon>Bacillota</taxon>
        <taxon>Negativicutes</taxon>
        <taxon>Selenomonadales</taxon>
        <taxon>Selenomonadaceae</taxon>
        <taxon>Anaerovibrio</taxon>
    </lineage>
</organism>
<evidence type="ECO:0000256" key="3">
    <source>
        <dbReference type="ARBA" id="ARBA00022490"/>
    </source>
</evidence>
<feature type="compositionally biased region" description="Acidic residues" evidence="8">
    <location>
        <begin position="183"/>
        <end position="198"/>
    </location>
</feature>
<dbReference type="AlphaFoldDB" id="A0A1M6DTJ2"/>
<dbReference type="RefSeq" id="WP_159446734.1">
    <property type="nucleotide sequence ID" value="NZ_FQYW01000012.1"/>
</dbReference>
<dbReference type="Pfam" id="PF05103">
    <property type="entry name" value="DivIVA"/>
    <property type="match status" value="1"/>
</dbReference>
<accession>A0A1M6DTJ2</accession>
<keyword evidence="6" id="KW-0131">Cell cycle</keyword>
<evidence type="ECO:0000256" key="6">
    <source>
        <dbReference type="ARBA" id="ARBA00023306"/>
    </source>
</evidence>
<evidence type="ECO:0000256" key="2">
    <source>
        <dbReference type="ARBA" id="ARBA00009008"/>
    </source>
</evidence>
<dbReference type="Gene3D" id="6.10.250.660">
    <property type="match status" value="1"/>
</dbReference>
<evidence type="ECO:0000256" key="4">
    <source>
        <dbReference type="ARBA" id="ARBA00022618"/>
    </source>
</evidence>
<keyword evidence="4 9" id="KW-0132">Cell division</keyword>
<dbReference type="GO" id="GO:0005737">
    <property type="term" value="C:cytoplasm"/>
    <property type="evidence" value="ECO:0007669"/>
    <property type="project" value="UniProtKB-SubCell"/>
</dbReference>
<evidence type="ECO:0000313" key="10">
    <source>
        <dbReference type="Proteomes" id="UP000191240"/>
    </source>
</evidence>
<proteinExistence type="inferred from homology"/>
<feature type="coiled-coil region" evidence="7">
    <location>
        <begin position="107"/>
        <end position="159"/>
    </location>
</feature>
<evidence type="ECO:0000313" key="9">
    <source>
        <dbReference type="EMBL" id="SHI76554.1"/>
    </source>
</evidence>
<keyword evidence="5 7" id="KW-0175">Coiled coil</keyword>
<evidence type="ECO:0000256" key="5">
    <source>
        <dbReference type="ARBA" id="ARBA00023054"/>
    </source>
</evidence>
<comment type="similarity">
    <text evidence="2">Belongs to the DivIVA family.</text>
</comment>
<dbReference type="InterPro" id="IPR007793">
    <property type="entry name" value="DivIVA_fam"/>
</dbReference>
<dbReference type="InterPro" id="IPR019933">
    <property type="entry name" value="DivIVA_domain"/>
</dbReference>
<comment type="subcellular location">
    <subcellularLocation>
        <location evidence="1">Cytoplasm</location>
    </subcellularLocation>
</comment>
<dbReference type="GO" id="GO:0051301">
    <property type="term" value="P:cell division"/>
    <property type="evidence" value="ECO:0007669"/>
    <property type="project" value="UniProtKB-KW"/>
</dbReference>
<dbReference type="EMBL" id="FQYW01000012">
    <property type="protein sequence ID" value="SHI76554.1"/>
    <property type="molecule type" value="Genomic_DNA"/>
</dbReference>
<sequence>MLTPVDIHNQEFKRSFRGYDIDEIDDFLDQVVNDYEKLFRENSQLKKEIELNEKALTQYHQLEKNLQDTLLVAQRTADEVTNTANTRSEEIRAAAKQASDNIIRAAEIEAKRRLEDAAQKVREAVTEYERIVSEKRQFIAKMRNTLKTELSLLEDAEQQFPDKQESQVLKNVNIEIGTKTDDVQELEASEEVASEENE</sequence>
<dbReference type="Proteomes" id="UP000191240">
    <property type="component" value="Unassembled WGS sequence"/>
</dbReference>